<dbReference type="GO" id="GO:0008768">
    <property type="term" value="F:UDP-sugar diphosphatase activity"/>
    <property type="evidence" value="ECO:0007669"/>
    <property type="project" value="TreeGrafter"/>
</dbReference>
<dbReference type="GO" id="GO:0009166">
    <property type="term" value="P:nucleotide catabolic process"/>
    <property type="evidence" value="ECO:0007669"/>
    <property type="project" value="InterPro"/>
</dbReference>
<evidence type="ECO:0008006" key="4">
    <source>
        <dbReference type="Google" id="ProtNLM"/>
    </source>
</evidence>
<dbReference type="GO" id="GO:0030288">
    <property type="term" value="C:outer membrane-bounded periplasmic space"/>
    <property type="evidence" value="ECO:0007669"/>
    <property type="project" value="TreeGrafter"/>
</dbReference>
<sequence>MTSALFHDEPTIDFLNRIGVRASVVGNHEFDEGYEEPQRMQRGGCHPADGCQFRDPYRGAKFPFLGANVTTDRGLPALLPFTVEFANGVPIGIIGVTLKDLPSVLTPEAVKGLKFGDEVQAIDRTADLLDKFGIRTQYNCVIDDPAGAPRPVVQSLSFGRLLSVVDLKVDRRTRDVIRGKQGAQRDRHAHGHTGRGCHGTGRRGTHEVRADRQPQGRHDHRGPGPRPARRPASRRWVT</sequence>
<dbReference type="PANTHER" id="PTHR11575:SF24">
    <property type="entry name" value="5'-NUCLEOTIDASE"/>
    <property type="match status" value="1"/>
</dbReference>
<name>A0A0N7F2F7_9PSEU</name>
<dbReference type="GO" id="GO:0008253">
    <property type="term" value="F:5'-nucleotidase activity"/>
    <property type="evidence" value="ECO:0007669"/>
    <property type="project" value="TreeGrafter"/>
</dbReference>
<dbReference type="Proteomes" id="UP000063699">
    <property type="component" value="Chromosome"/>
</dbReference>
<evidence type="ECO:0000313" key="2">
    <source>
        <dbReference type="EMBL" id="ALG05703.1"/>
    </source>
</evidence>
<feature type="compositionally biased region" description="Basic and acidic residues" evidence="1">
    <location>
        <begin position="176"/>
        <end position="186"/>
    </location>
</feature>
<dbReference type="STRING" id="860235.AOZ06_01065"/>
<dbReference type="SUPFAM" id="SSF56300">
    <property type="entry name" value="Metallo-dependent phosphatases"/>
    <property type="match status" value="1"/>
</dbReference>
<accession>A0A0N7F2F7</accession>
<evidence type="ECO:0000256" key="1">
    <source>
        <dbReference type="SAM" id="MobiDB-lite"/>
    </source>
</evidence>
<gene>
    <name evidence="2" type="ORF">AOZ06_01065</name>
</gene>
<organism evidence="2 3">
    <name type="scientific">Kibdelosporangium phytohabitans</name>
    <dbReference type="NCBI Taxonomy" id="860235"/>
    <lineage>
        <taxon>Bacteria</taxon>
        <taxon>Bacillati</taxon>
        <taxon>Actinomycetota</taxon>
        <taxon>Actinomycetes</taxon>
        <taxon>Pseudonocardiales</taxon>
        <taxon>Pseudonocardiaceae</taxon>
        <taxon>Kibdelosporangium</taxon>
    </lineage>
</organism>
<protein>
    <recommendedName>
        <fullName evidence="4">5'-Nucleotidase C-terminal domain-containing protein</fullName>
    </recommendedName>
</protein>
<feature type="compositionally biased region" description="Basic residues" evidence="1">
    <location>
        <begin position="227"/>
        <end position="238"/>
    </location>
</feature>
<reference evidence="2 3" key="1">
    <citation type="submission" date="2015-07" db="EMBL/GenBank/DDBJ databases">
        <title>Genome sequencing of Kibdelosporangium phytohabitans.</title>
        <authorList>
            <person name="Qin S."/>
            <person name="Xing K."/>
        </authorList>
    </citation>
    <scope>NUCLEOTIDE SEQUENCE [LARGE SCALE GENOMIC DNA]</scope>
    <source>
        <strain evidence="2 3">KLBMP1111</strain>
    </source>
</reference>
<feature type="compositionally biased region" description="Basic residues" evidence="1">
    <location>
        <begin position="187"/>
        <end position="203"/>
    </location>
</feature>
<dbReference type="PANTHER" id="PTHR11575">
    <property type="entry name" value="5'-NUCLEOTIDASE-RELATED"/>
    <property type="match status" value="1"/>
</dbReference>
<dbReference type="AlphaFoldDB" id="A0A0N7F2F7"/>
<feature type="compositionally biased region" description="Basic and acidic residues" evidence="1">
    <location>
        <begin position="204"/>
        <end position="217"/>
    </location>
</feature>
<dbReference type="KEGG" id="kphy:AOZ06_01065"/>
<evidence type="ECO:0000313" key="3">
    <source>
        <dbReference type="Proteomes" id="UP000063699"/>
    </source>
</evidence>
<keyword evidence="3" id="KW-1185">Reference proteome</keyword>
<dbReference type="InterPro" id="IPR029052">
    <property type="entry name" value="Metallo-depent_PP-like"/>
</dbReference>
<dbReference type="EMBL" id="CP012752">
    <property type="protein sequence ID" value="ALG05703.1"/>
    <property type="molecule type" value="Genomic_DNA"/>
</dbReference>
<dbReference type="InterPro" id="IPR006179">
    <property type="entry name" value="5_nucleotidase/apyrase"/>
</dbReference>
<feature type="region of interest" description="Disordered" evidence="1">
    <location>
        <begin position="176"/>
        <end position="238"/>
    </location>
</feature>
<proteinExistence type="predicted"/>
<dbReference type="Gene3D" id="3.60.21.10">
    <property type="match status" value="1"/>
</dbReference>